<evidence type="ECO:0000256" key="2">
    <source>
        <dbReference type="SAM" id="Phobius"/>
    </source>
</evidence>
<name>A0AAD6CPY9_9EURO</name>
<accession>A0AAD6CPY9</accession>
<evidence type="ECO:0008006" key="6">
    <source>
        <dbReference type="Google" id="ProtNLM"/>
    </source>
</evidence>
<keyword evidence="2" id="KW-1133">Transmembrane helix</keyword>
<comment type="caution">
    <text evidence="4">The sequence shown here is derived from an EMBL/GenBank/DDBJ whole genome shotgun (WGS) entry which is preliminary data.</text>
</comment>
<proteinExistence type="predicted"/>
<dbReference type="AlphaFoldDB" id="A0AAD6CPY9"/>
<feature type="compositionally biased region" description="Pro residues" evidence="1">
    <location>
        <begin position="463"/>
        <end position="481"/>
    </location>
</feature>
<feature type="transmembrane region" description="Helical" evidence="2">
    <location>
        <begin position="703"/>
        <end position="721"/>
    </location>
</feature>
<protein>
    <recommendedName>
        <fullName evidence="6">GPI anchored protein</fullName>
    </recommendedName>
</protein>
<feature type="signal peptide" evidence="3">
    <location>
        <begin position="1"/>
        <end position="21"/>
    </location>
</feature>
<feature type="compositionally biased region" description="Polar residues" evidence="1">
    <location>
        <begin position="675"/>
        <end position="688"/>
    </location>
</feature>
<sequence length="722" mass="75432">MKGFVGGIPLALLVAAVQVQAMEQGTNGMDMSQNSFHQRRAAGFHPAHVGGTAMGGPSGNDEDGTFTSPYSADVHAHTNVNEHYKDNHSIKIKEKNIFPLLVTVPVPLLVPVLAHSAMLMALELRSWPSGGTAEGGPSGNDEGQSFNMPITGIFHTDVNEYSKDDHSVHVKNKDIHPVIEAPAFHPPPQAAGGHGSFRMASGESSKNFKISPESFAKRFIPGGTAMGGPGGGESHGHESEGEGYPIISGGTAMGGPSGEDKGIDWDMSQTADIKTNVNEDYEDDHSINVKHEDIFSPPSHPPFGFPKRSLYPHSGGTAMGGPSGNDGGQSFNMPITVETDTTVNEHYQDDHSIDLKNKNVYPAPHFPPSTVVVLSVGGDDDDDDDFSPPVVSGGTAMGGPSGEDDGIDFSSPTHVGVDTNVNEHHDDNHAIKLDTTTVHPSSWDFHPVPAPAPAPVHEVHQAPAPPAPAPPAPAPPAPEVPQMPWMSYTDQQHAAGTPSESHATPEAPEHHEIPAPSEHHETPAPSEPAPPRAEEDHASECSAQVHEVVRTVTETQYKQVQATETVYQQVPAVSQVVQTSAIPMHAVPMESGPSPKVLSFSAPARSSSNVPYASSPASAPASYPYAAKSSMSAPAAKYSQIPVYVPMATPSSSASMMPMVTPASSNGPNMPTGVSPEQSHFPSSSGHATPSKGVMFTGAASRVSGGIISAVAAVAGVLAFVL</sequence>
<keyword evidence="2" id="KW-0472">Membrane</keyword>
<keyword evidence="5" id="KW-1185">Reference proteome</keyword>
<dbReference type="EMBL" id="JAQIZZ010000008">
    <property type="protein sequence ID" value="KAJ5526154.1"/>
    <property type="molecule type" value="Genomic_DNA"/>
</dbReference>
<feature type="compositionally biased region" description="Basic and acidic residues" evidence="1">
    <location>
        <begin position="507"/>
        <end position="522"/>
    </location>
</feature>
<evidence type="ECO:0000256" key="1">
    <source>
        <dbReference type="SAM" id="MobiDB-lite"/>
    </source>
</evidence>
<organism evidence="4 5">
    <name type="scientific">Penicillium frequentans</name>
    <dbReference type="NCBI Taxonomy" id="3151616"/>
    <lineage>
        <taxon>Eukaryota</taxon>
        <taxon>Fungi</taxon>
        <taxon>Dikarya</taxon>
        <taxon>Ascomycota</taxon>
        <taxon>Pezizomycotina</taxon>
        <taxon>Eurotiomycetes</taxon>
        <taxon>Eurotiomycetidae</taxon>
        <taxon>Eurotiales</taxon>
        <taxon>Aspergillaceae</taxon>
        <taxon>Penicillium</taxon>
    </lineage>
</organism>
<evidence type="ECO:0000313" key="4">
    <source>
        <dbReference type="EMBL" id="KAJ5526154.1"/>
    </source>
</evidence>
<reference evidence="4 5" key="1">
    <citation type="journal article" date="2023" name="IMA Fungus">
        <title>Comparative genomic study of the Penicillium genus elucidates a diverse pangenome and 15 lateral gene transfer events.</title>
        <authorList>
            <person name="Petersen C."/>
            <person name="Sorensen T."/>
            <person name="Nielsen M.R."/>
            <person name="Sondergaard T.E."/>
            <person name="Sorensen J.L."/>
            <person name="Fitzpatrick D.A."/>
            <person name="Frisvad J.C."/>
            <person name="Nielsen K.L."/>
        </authorList>
    </citation>
    <scope>NUCLEOTIDE SEQUENCE [LARGE SCALE GENOMIC DNA]</scope>
    <source>
        <strain evidence="4 5">IBT 35679</strain>
    </source>
</reference>
<keyword evidence="2" id="KW-0812">Transmembrane</keyword>
<keyword evidence="3" id="KW-0732">Signal</keyword>
<evidence type="ECO:0000313" key="5">
    <source>
        <dbReference type="Proteomes" id="UP001220324"/>
    </source>
</evidence>
<feature type="region of interest" description="Disordered" evidence="1">
    <location>
        <begin position="664"/>
        <end position="688"/>
    </location>
</feature>
<evidence type="ECO:0000256" key="3">
    <source>
        <dbReference type="SAM" id="SignalP"/>
    </source>
</evidence>
<feature type="region of interest" description="Disordered" evidence="1">
    <location>
        <begin position="442"/>
        <end position="541"/>
    </location>
</feature>
<feature type="chain" id="PRO_5041920633" description="GPI anchored protein" evidence="3">
    <location>
        <begin position="22"/>
        <end position="722"/>
    </location>
</feature>
<feature type="region of interest" description="Disordered" evidence="1">
    <location>
        <begin position="379"/>
        <end position="423"/>
    </location>
</feature>
<dbReference type="Proteomes" id="UP001220324">
    <property type="component" value="Unassembled WGS sequence"/>
</dbReference>
<gene>
    <name evidence="4" type="ORF">N7494_012804</name>
</gene>